<reference evidence="1" key="1">
    <citation type="submission" date="2022-04" db="EMBL/GenBank/DDBJ databases">
        <title>Genome of the entomopathogenic fungus Entomophthora muscae.</title>
        <authorList>
            <person name="Elya C."/>
            <person name="Lovett B.R."/>
            <person name="Lee E."/>
            <person name="Macias A.M."/>
            <person name="Hajek A.E."/>
            <person name="De Bivort B.L."/>
            <person name="Kasson M.T."/>
            <person name="De Fine Licht H.H."/>
            <person name="Stajich J.E."/>
        </authorList>
    </citation>
    <scope>NUCLEOTIDE SEQUENCE</scope>
    <source>
        <strain evidence="1">Berkeley</strain>
    </source>
</reference>
<proteinExistence type="predicted"/>
<keyword evidence="2" id="KW-1185">Reference proteome</keyword>
<dbReference type="EMBL" id="QTSX02000015">
    <property type="protein sequence ID" value="KAJ9090131.1"/>
    <property type="molecule type" value="Genomic_DNA"/>
</dbReference>
<accession>A0ACC2UUG2</accession>
<comment type="caution">
    <text evidence="1">The sequence shown here is derived from an EMBL/GenBank/DDBJ whole genome shotgun (WGS) entry which is preliminary data.</text>
</comment>
<organism evidence="1 2">
    <name type="scientific">Entomophthora muscae</name>
    <dbReference type="NCBI Taxonomy" id="34485"/>
    <lineage>
        <taxon>Eukaryota</taxon>
        <taxon>Fungi</taxon>
        <taxon>Fungi incertae sedis</taxon>
        <taxon>Zoopagomycota</taxon>
        <taxon>Entomophthoromycotina</taxon>
        <taxon>Entomophthoromycetes</taxon>
        <taxon>Entomophthorales</taxon>
        <taxon>Entomophthoraceae</taxon>
        <taxon>Entomophthora</taxon>
    </lineage>
</organism>
<gene>
    <name evidence="1" type="ORF">DSO57_1005586</name>
</gene>
<dbReference type="Proteomes" id="UP001165960">
    <property type="component" value="Unassembled WGS sequence"/>
</dbReference>
<name>A0ACC2UUG2_9FUNG</name>
<evidence type="ECO:0000313" key="1">
    <source>
        <dbReference type="EMBL" id="KAJ9090131.1"/>
    </source>
</evidence>
<evidence type="ECO:0000313" key="2">
    <source>
        <dbReference type="Proteomes" id="UP001165960"/>
    </source>
</evidence>
<sequence>MGLLFVFLAIKLLVIGGILIHNLYKDRYVNDACAPHRMTYATIAADTSGCYKAHLPLPLSPAMSWAGPAESFSTFHHDSPYKDANFKYVREFAPLSTKDGEFYILRGCQKIAKIDCPLATGCFYSMTWNNNSWNIDKSLFPLQNSKLPAHIAKLNLTMPLLDAYHLMKLEPFHGHICFNRIDWGIKYITNPSSTFDHPSETTFATSFLLPTNIPDGVVGFL</sequence>
<protein>
    <submittedName>
        <fullName evidence="1">Uncharacterized protein</fullName>
    </submittedName>
</protein>